<evidence type="ECO:0000256" key="4">
    <source>
        <dbReference type="ARBA" id="ARBA00022801"/>
    </source>
</evidence>
<evidence type="ECO:0000256" key="7">
    <source>
        <dbReference type="ARBA" id="ARBA00039717"/>
    </source>
</evidence>
<evidence type="ECO:0000256" key="1">
    <source>
        <dbReference type="ARBA" id="ARBA00005860"/>
    </source>
</evidence>
<dbReference type="PANTHER" id="PTHR10942:SF0">
    <property type="entry name" value="LEISHMANOLYSIN-LIKE PEPTIDASE"/>
    <property type="match status" value="1"/>
</dbReference>
<dbReference type="AlphaFoldDB" id="A0A915CTR8"/>
<keyword evidence="3 8" id="KW-0479">Metal-binding</keyword>
<keyword evidence="6 8" id="KW-0482">Metalloprotease</keyword>
<accession>A0A915CTR8</accession>
<comment type="similarity">
    <text evidence="1 8">Belongs to the peptidase M8 family.</text>
</comment>
<dbReference type="Gene3D" id="2.30.34.10">
    <property type="entry name" value="Leishmanolysin domain 4"/>
    <property type="match status" value="1"/>
</dbReference>
<dbReference type="Gene3D" id="2.10.55.10">
    <property type="entry name" value="Leishmanolysin domain 3"/>
    <property type="match status" value="1"/>
</dbReference>
<keyword evidence="10" id="KW-1185">Reference proteome</keyword>
<dbReference type="EC" id="3.4.24.-" evidence="8"/>
<name>A0A915CTR8_9BILA</name>
<evidence type="ECO:0000256" key="5">
    <source>
        <dbReference type="ARBA" id="ARBA00022833"/>
    </source>
</evidence>
<organism evidence="10 11">
    <name type="scientific">Ditylenchus dipsaci</name>
    <dbReference type="NCBI Taxonomy" id="166011"/>
    <lineage>
        <taxon>Eukaryota</taxon>
        <taxon>Metazoa</taxon>
        <taxon>Ecdysozoa</taxon>
        <taxon>Nematoda</taxon>
        <taxon>Chromadorea</taxon>
        <taxon>Rhabditida</taxon>
        <taxon>Tylenchina</taxon>
        <taxon>Tylenchomorpha</taxon>
        <taxon>Sphaerularioidea</taxon>
        <taxon>Anguinidae</taxon>
        <taxon>Anguininae</taxon>
        <taxon>Ditylenchus</taxon>
    </lineage>
</organism>
<dbReference type="GO" id="GO:0007155">
    <property type="term" value="P:cell adhesion"/>
    <property type="evidence" value="ECO:0007669"/>
    <property type="project" value="InterPro"/>
</dbReference>
<protein>
    <recommendedName>
        <fullName evidence="7 8">Leishmanolysin-like peptidase</fullName>
        <ecNumber evidence="8">3.4.24.-</ecNumber>
    </recommendedName>
</protein>
<sequence>MGRVNLERSNDRHAHPEPCLQSPDPGFNGGQWLYKANYEVAETLHWGHHLGCDFAMKSCGEWIKSRLEKNLSAAPFCHDIKHDGRKSLATTRCTDQRDSLALCNLVPYKKALPVDYRNFASLAGVRKEGVRYYGGSVELADFCPYNQEFEWKSVNSSDRRDSRCELIGNAPPEDSNSVMEKYGHNSRCFDFGPLSWTEKKCGRVKTYSQFMAGCYEFLCAHGRIHLRVIDSTSSLYTCYYTGQLIRIRRIVNGWLREGTIQCPPCEEICTHESSWLNSEPIKNISSPGVGGDFDELPFSTSFQQEIQREKKLFHKHTTCAPDNQEMLDNGEEIGDPLLDEPCSSSNLLFSLTKMFAFYVVHYGLNNLL</sequence>
<keyword evidence="4 8" id="KW-0378">Hydrolase</keyword>
<evidence type="ECO:0000256" key="6">
    <source>
        <dbReference type="ARBA" id="ARBA00023049"/>
    </source>
</evidence>
<dbReference type="Gene3D" id="3.90.132.10">
    <property type="entry name" value="Leishmanolysin , domain 2"/>
    <property type="match status" value="1"/>
</dbReference>
<dbReference type="GO" id="GO:0046872">
    <property type="term" value="F:metal ion binding"/>
    <property type="evidence" value="ECO:0007669"/>
    <property type="project" value="UniProtKB-KW"/>
</dbReference>
<feature type="compositionally biased region" description="Basic and acidic residues" evidence="9">
    <location>
        <begin position="1"/>
        <end position="16"/>
    </location>
</feature>
<dbReference type="GO" id="GO:0004222">
    <property type="term" value="F:metalloendopeptidase activity"/>
    <property type="evidence" value="ECO:0007669"/>
    <property type="project" value="UniProtKB-UniRule"/>
</dbReference>
<dbReference type="SUPFAM" id="SSF55486">
    <property type="entry name" value="Metalloproteases ('zincins'), catalytic domain"/>
    <property type="match status" value="1"/>
</dbReference>
<evidence type="ECO:0000313" key="11">
    <source>
        <dbReference type="WBParaSite" id="jg12325"/>
    </source>
</evidence>
<dbReference type="WBParaSite" id="jg12325">
    <property type="protein sequence ID" value="jg12325"/>
    <property type="gene ID" value="jg12325"/>
</dbReference>
<evidence type="ECO:0000256" key="2">
    <source>
        <dbReference type="ARBA" id="ARBA00022670"/>
    </source>
</evidence>
<dbReference type="GO" id="GO:0005737">
    <property type="term" value="C:cytoplasm"/>
    <property type="evidence" value="ECO:0007669"/>
    <property type="project" value="TreeGrafter"/>
</dbReference>
<evidence type="ECO:0000256" key="9">
    <source>
        <dbReference type="SAM" id="MobiDB-lite"/>
    </source>
</evidence>
<dbReference type="GO" id="GO:0016020">
    <property type="term" value="C:membrane"/>
    <property type="evidence" value="ECO:0007669"/>
    <property type="project" value="InterPro"/>
</dbReference>
<dbReference type="InterPro" id="IPR001577">
    <property type="entry name" value="Peptidase_M8"/>
</dbReference>
<dbReference type="Pfam" id="PF01457">
    <property type="entry name" value="Peptidase_M8"/>
    <property type="match status" value="1"/>
</dbReference>
<keyword evidence="2 8" id="KW-0645">Protease</keyword>
<comment type="cofactor">
    <cofactor evidence="8">
        <name>Zn(2+)</name>
        <dbReference type="ChEBI" id="CHEBI:29105"/>
    </cofactor>
    <text evidence="8">Binds 1 zinc ion per subunit.</text>
</comment>
<dbReference type="Proteomes" id="UP000887574">
    <property type="component" value="Unplaced"/>
</dbReference>
<keyword evidence="5 8" id="KW-0862">Zinc</keyword>
<evidence type="ECO:0000256" key="3">
    <source>
        <dbReference type="ARBA" id="ARBA00022723"/>
    </source>
</evidence>
<dbReference type="GO" id="GO:0006508">
    <property type="term" value="P:proteolysis"/>
    <property type="evidence" value="ECO:0007669"/>
    <property type="project" value="UniProtKB-KW"/>
</dbReference>
<feature type="region of interest" description="Disordered" evidence="9">
    <location>
        <begin position="1"/>
        <end position="23"/>
    </location>
</feature>
<evidence type="ECO:0000256" key="8">
    <source>
        <dbReference type="RuleBase" id="RU366077"/>
    </source>
</evidence>
<evidence type="ECO:0000313" key="10">
    <source>
        <dbReference type="Proteomes" id="UP000887574"/>
    </source>
</evidence>
<reference evidence="11" key="1">
    <citation type="submission" date="2022-11" db="UniProtKB">
        <authorList>
            <consortium name="WormBaseParasite"/>
        </authorList>
    </citation>
    <scope>IDENTIFICATION</scope>
</reference>
<dbReference type="PANTHER" id="PTHR10942">
    <property type="entry name" value="LEISHMANOLYSIN-LIKE PEPTIDASE"/>
    <property type="match status" value="1"/>
</dbReference>
<proteinExistence type="inferred from homology"/>